<dbReference type="AlphaFoldDB" id="A0A2C9UYT6"/>
<protein>
    <recommendedName>
        <fullName evidence="1">DUF4283 domain-containing protein</fullName>
    </recommendedName>
</protein>
<feature type="domain" description="DUF4283" evidence="1">
    <location>
        <begin position="29"/>
        <end position="101"/>
    </location>
</feature>
<organism evidence="2">
    <name type="scientific">Manihot esculenta</name>
    <name type="common">Cassava</name>
    <name type="synonym">Jatropha manihot</name>
    <dbReference type="NCBI Taxonomy" id="3983"/>
    <lineage>
        <taxon>Eukaryota</taxon>
        <taxon>Viridiplantae</taxon>
        <taxon>Streptophyta</taxon>
        <taxon>Embryophyta</taxon>
        <taxon>Tracheophyta</taxon>
        <taxon>Spermatophyta</taxon>
        <taxon>Magnoliopsida</taxon>
        <taxon>eudicotyledons</taxon>
        <taxon>Gunneridae</taxon>
        <taxon>Pentapetalae</taxon>
        <taxon>rosids</taxon>
        <taxon>fabids</taxon>
        <taxon>Malpighiales</taxon>
        <taxon>Euphorbiaceae</taxon>
        <taxon>Crotonoideae</taxon>
        <taxon>Manihoteae</taxon>
        <taxon>Manihot</taxon>
    </lineage>
</organism>
<proteinExistence type="predicted"/>
<sequence>MESFANLTLDDDDTQLQPDDNDFVASIENSTFTLIGKLMTDRQINFNDLKATLSNLWRLGEGVFFKELELKLYWIQFFNHIDLQHIIDRAPWSFSNHLLVTHLLQLALFWIQIHNLPSGYITSLTVQLLGHFMGRYVDYDPTVDCCWWKLAEHHVGQCRNRCAVTT</sequence>
<dbReference type="EMBL" id="CM004397">
    <property type="protein sequence ID" value="OAY36864.1"/>
    <property type="molecule type" value="Genomic_DNA"/>
</dbReference>
<dbReference type="PANTHER" id="PTHR31286:SF153">
    <property type="entry name" value="DUF4283 DOMAIN PROTEIN"/>
    <property type="match status" value="1"/>
</dbReference>
<dbReference type="PANTHER" id="PTHR31286">
    <property type="entry name" value="GLYCINE-RICH CELL WALL STRUCTURAL PROTEIN 1.8-LIKE"/>
    <property type="match status" value="1"/>
</dbReference>
<dbReference type="InterPro" id="IPR040256">
    <property type="entry name" value="At4g02000-like"/>
</dbReference>
<evidence type="ECO:0000259" key="1">
    <source>
        <dbReference type="Pfam" id="PF14111"/>
    </source>
</evidence>
<accession>A0A2C9UYT6</accession>
<dbReference type="InterPro" id="IPR025558">
    <property type="entry name" value="DUF4283"/>
</dbReference>
<reference evidence="2" key="1">
    <citation type="submission" date="2016-02" db="EMBL/GenBank/DDBJ databases">
        <title>WGS assembly of Manihot esculenta.</title>
        <authorList>
            <person name="Bredeson J.V."/>
            <person name="Prochnik S.E."/>
            <person name="Lyons J.B."/>
            <person name="Schmutz J."/>
            <person name="Grimwood J."/>
            <person name="Vrebalov J."/>
            <person name="Bart R.S."/>
            <person name="Amuge T."/>
            <person name="Ferguson M.E."/>
            <person name="Green R."/>
            <person name="Putnam N."/>
            <person name="Stites J."/>
            <person name="Rounsley S."/>
            <person name="Rokhsar D.S."/>
        </authorList>
    </citation>
    <scope>NUCLEOTIDE SEQUENCE [LARGE SCALE GENOMIC DNA]</scope>
    <source>
        <tissue evidence="2">Leaf</tissue>
    </source>
</reference>
<evidence type="ECO:0000313" key="2">
    <source>
        <dbReference type="EMBL" id="OAY36864.1"/>
    </source>
</evidence>
<gene>
    <name evidence="2" type="ORF">MANES_11G055300</name>
</gene>
<dbReference type="Pfam" id="PF14111">
    <property type="entry name" value="DUF4283"/>
    <property type="match status" value="1"/>
</dbReference>
<name>A0A2C9UYT6_MANES</name>